<reference evidence="1 2" key="1">
    <citation type="journal article" date="2020" name="IScience">
        <title>Genome Sequencing of the Endangered Kingdonia uniflora (Circaeasteraceae, Ranunculales) Reveals Potential Mechanisms of Evolutionary Specialization.</title>
        <authorList>
            <person name="Sun Y."/>
            <person name="Deng T."/>
            <person name="Zhang A."/>
            <person name="Moore M.J."/>
            <person name="Landis J.B."/>
            <person name="Lin N."/>
            <person name="Zhang H."/>
            <person name="Zhang X."/>
            <person name="Huang J."/>
            <person name="Zhang X."/>
            <person name="Sun H."/>
            <person name="Wang H."/>
        </authorList>
    </citation>
    <scope>NUCLEOTIDE SEQUENCE [LARGE SCALE GENOMIC DNA]</scope>
    <source>
        <strain evidence="1">TB1705</strain>
        <tissue evidence="1">Leaf</tissue>
    </source>
</reference>
<gene>
    <name evidence="1" type="ORF">GIB67_016221</name>
</gene>
<comment type="caution">
    <text evidence="1">The sequence shown here is derived from an EMBL/GenBank/DDBJ whole genome shotgun (WGS) entry which is preliminary data.</text>
</comment>
<name>A0A7J7LTB4_9MAGN</name>
<evidence type="ECO:0000313" key="1">
    <source>
        <dbReference type="EMBL" id="KAF6145772.1"/>
    </source>
</evidence>
<protein>
    <submittedName>
        <fullName evidence="1">Uncharacterized protein</fullName>
    </submittedName>
</protein>
<evidence type="ECO:0000313" key="2">
    <source>
        <dbReference type="Proteomes" id="UP000541444"/>
    </source>
</evidence>
<proteinExistence type="predicted"/>
<accession>A0A7J7LTB4</accession>
<sequence>MTSKFFEFPVRANQNGVFYTLILIQQYMHTDTPAVQAKSIPAVQAKSIPAVQAKSIPTELACNIRNGTGGVLLSIQKSFMSFMHKVYGWLNSFVTNELFKRESVFLLLVEIIRKQSLTIQHACGFQLRSFPMVYHGAPISYGKVITAKSDKLLEKVQSKVEGWKGKLLSNGGSKGNPLHTLA</sequence>
<dbReference type="EMBL" id="JACGCM010002030">
    <property type="protein sequence ID" value="KAF6145772.1"/>
    <property type="molecule type" value="Genomic_DNA"/>
</dbReference>
<dbReference type="Proteomes" id="UP000541444">
    <property type="component" value="Unassembled WGS sequence"/>
</dbReference>
<organism evidence="1 2">
    <name type="scientific">Kingdonia uniflora</name>
    <dbReference type="NCBI Taxonomy" id="39325"/>
    <lineage>
        <taxon>Eukaryota</taxon>
        <taxon>Viridiplantae</taxon>
        <taxon>Streptophyta</taxon>
        <taxon>Embryophyta</taxon>
        <taxon>Tracheophyta</taxon>
        <taxon>Spermatophyta</taxon>
        <taxon>Magnoliopsida</taxon>
        <taxon>Ranunculales</taxon>
        <taxon>Circaeasteraceae</taxon>
        <taxon>Kingdonia</taxon>
    </lineage>
</organism>
<keyword evidence="2" id="KW-1185">Reference proteome</keyword>
<dbReference type="AlphaFoldDB" id="A0A7J7LTB4"/>